<evidence type="ECO:0000256" key="4">
    <source>
        <dbReference type="ARBA" id="ARBA00023242"/>
    </source>
</evidence>
<evidence type="ECO:0000256" key="2">
    <source>
        <dbReference type="ARBA" id="ARBA00006343"/>
    </source>
</evidence>
<dbReference type="GO" id="GO:0000811">
    <property type="term" value="C:GINS complex"/>
    <property type="evidence" value="ECO:0000318"/>
    <property type="project" value="GO_Central"/>
</dbReference>
<dbReference type="CDD" id="cd21693">
    <property type="entry name" value="GINS_B_Psf3"/>
    <property type="match status" value="1"/>
</dbReference>
<dbReference type="CDD" id="cd11713">
    <property type="entry name" value="GINS_A_psf3"/>
    <property type="match status" value="1"/>
</dbReference>
<sequence length="185" mass="20681">MGSYYDVDDIIAEEEPVSVVFQKPANGVGIDPSAEKNCVDQGSKVELPFWLANELCQRNAVSVLVPPCFDEKTRLEIQADPACVDLRSRSPYFYEFGCKLAPIVADRTLGFLLFSAFRSRYKDVLTKAHTASNVAAPKILSRLTKEEVNLYEAAQSSVAAFKKWRIGGRRFQPASVLGRKRRSEE</sequence>
<dbReference type="AlphaFoldDB" id="A0A059BHF8"/>
<dbReference type="OrthoDB" id="10251744at2759"/>
<evidence type="ECO:0000313" key="7">
    <source>
        <dbReference type="EMBL" id="KCW65672.1"/>
    </source>
</evidence>
<dbReference type="Gramene" id="KCW65672">
    <property type="protein sequence ID" value="KCW65672"/>
    <property type="gene ID" value="EUGRSUZ_G03057"/>
</dbReference>
<name>A0A059BHF8_EUCGR</name>
<evidence type="ECO:0000259" key="5">
    <source>
        <dbReference type="Pfam" id="PF05916"/>
    </source>
</evidence>
<dbReference type="FunCoup" id="A0A059BHF8">
    <property type="interactions" value="2080"/>
</dbReference>
<evidence type="ECO:0000256" key="3">
    <source>
        <dbReference type="ARBA" id="ARBA00022705"/>
    </source>
</evidence>
<dbReference type="InterPro" id="IPR021151">
    <property type="entry name" value="GINS_A"/>
</dbReference>
<comment type="subcellular location">
    <subcellularLocation>
        <location evidence="1">Nucleus</location>
    </subcellularLocation>
</comment>
<dbReference type="EMBL" id="KK198759">
    <property type="protein sequence ID" value="KCW65671.1"/>
    <property type="molecule type" value="Genomic_DNA"/>
</dbReference>
<dbReference type="InterPro" id="IPR036224">
    <property type="entry name" value="GINS_bundle-like_dom_sf"/>
</dbReference>
<dbReference type="KEGG" id="egr:104454390"/>
<dbReference type="Gene3D" id="1.20.58.2050">
    <property type="match status" value="1"/>
</dbReference>
<accession>A0A059BHF8</accession>
<dbReference type="InterPro" id="IPR010492">
    <property type="entry name" value="GINS_Psf3"/>
</dbReference>
<keyword evidence="3" id="KW-0235">DNA replication</keyword>
<dbReference type="Gramene" id="KCW65671">
    <property type="protein sequence ID" value="KCW65671"/>
    <property type="gene ID" value="EUGRSUZ_G03057"/>
</dbReference>
<dbReference type="OMA" id="IYKEGWR"/>
<dbReference type="GO" id="GO:0006260">
    <property type="term" value="P:DNA replication"/>
    <property type="evidence" value="ECO:0007669"/>
    <property type="project" value="UniProtKB-KW"/>
</dbReference>
<dbReference type="InterPro" id="IPR038437">
    <property type="entry name" value="GINS_Psf3_sf"/>
</dbReference>
<dbReference type="EMBL" id="KK198759">
    <property type="protein sequence ID" value="KCW65672.1"/>
    <property type="molecule type" value="Genomic_DNA"/>
</dbReference>
<protein>
    <submittedName>
        <fullName evidence="7">Uncharacterized protein</fullName>
    </submittedName>
</protein>
<organism evidence="7">
    <name type="scientific">Eucalyptus grandis</name>
    <name type="common">Flooded gum</name>
    <dbReference type="NCBI Taxonomy" id="71139"/>
    <lineage>
        <taxon>Eukaryota</taxon>
        <taxon>Viridiplantae</taxon>
        <taxon>Streptophyta</taxon>
        <taxon>Embryophyta</taxon>
        <taxon>Tracheophyta</taxon>
        <taxon>Spermatophyta</taxon>
        <taxon>Magnoliopsida</taxon>
        <taxon>eudicotyledons</taxon>
        <taxon>Gunneridae</taxon>
        <taxon>Pentapetalae</taxon>
        <taxon>rosids</taxon>
        <taxon>malvids</taxon>
        <taxon>Myrtales</taxon>
        <taxon>Myrtaceae</taxon>
        <taxon>Myrtoideae</taxon>
        <taxon>Eucalypteae</taxon>
        <taxon>Eucalyptus</taxon>
    </lineage>
</organism>
<dbReference type="Pfam" id="PF05916">
    <property type="entry name" value="Sld5"/>
    <property type="match status" value="1"/>
</dbReference>
<dbReference type="InterPro" id="IPR055221">
    <property type="entry name" value="PSF3_N"/>
</dbReference>
<keyword evidence="4" id="KW-0539">Nucleus</keyword>
<comment type="similarity">
    <text evidence="2">Belongs to the GINS3/PSF3 family.</text>
</comment>
<evidence type="ECO:0000259" key="6">
    <source>
        <dbReference type="Pfam" id="PF22466"/>
    </source>
</evidence>
<feature type="domain" description="GINS subunit" evidence="5">
    <location>
        <begin position="69"/>
        <end position="164"/>
    </location>
</feature>
<dbReference type="Pfam" id="PF22466">
    <property type="entry name" value="PSF3_N"/>
    <property type="match status" value="1"/>
</dbReference>
<dbReference type="PANTHER" id="PTHR22768">
    <property type="entry name" value="DNA REPLICATION COMPLEX GINS PROTEIN PSF3"/>
    <property type="match status" value="1"/>
</dbReference>
<proteinExistence type="inferred from homology"/>
<dbReference type="STRING" id="71139.A0A059BHF8"/>
<evidence type="ECO:0000256" key="1">
    <source>
        <dbReference type="ARBA" id="ARBA00004123"/>
    </source>
</evidence>
<dbReference type="PANTHER" id="PTHR22768:SF0">
    <property type="entry name" value="DNA REPLICATION COMPLEX GINS PROTEIN PSF3"/>
    <property type="match status" value="1"/>
</dbReference>
<feature type="domain" description="DNA replication complex GINS protein PSF3 N-terminal" evidence="6">
    <location>
        <begin position="5"/>
        <end position="56"/>
    </location>
</feature>
<reference evidence="7" key="1">
    <citation type="submission" date="2013-07" db="EMBL/GenBank/DDBJ databases">
        <title>The genome of Eucalyptus grandis.</title>
        <authorList>
            <person name="Schmutz J."/>
            <person name="Hayes R."/>
            <person name="Myburg A."/>
            <person name="Tuskan G."/>
            <person name="Grattapaglia D."/>
            <person name="Rokhsar D.S."/>
        </authorList>
    </citation>
    <scope>NUCLEOTIDE SEQUENCE</scope>
    <source>
        <tissue evidence="7">Leaf extractions</tissue>
    </source>
</reference>
<gene>
    <name evidence="7" type="ORF">EUGRSUZ_G03057</name>
</gene>
<dbReference type="SUPFAM" id="SSF158573">
    <property type="entry name" value="GINS helical bundle-like"/>
    <property type="match status" value="1"/>
</dbReference>
<dbReference type="SUPFAM" id="SSF160059">
    <property type="entry name" value="PriA/YqbF domain"/>
    <property type="match status" value="1"/>
</dbReference>
<dbReference type="eggNOG" id="KOG1106">
    <property type="taxonomic scope" value="Eukaryota"/>
</dbReference>